<name>A0A1G1XNC1_9BACT</name>
<keyword evidence="1" id="KW-0812">Transmembrane</keyword>
<feature type="transmembrane region" description="Helical" evidence="1">
    <location>
        <begin position="39"/>
        <end position="60"/>
    </location>
</feature>
<evidence type="ECO:0000313" key="2">
    <source>
        <dbReference type="EMBL" id="OGY41414.1"/>
    </source>
</evidence>
<dbReference type="Proteomes" id="UP000176260">
    <property type="component" value="Unassembled WGS sequence"/>
</dbReference>
<sequence>MVVEKYANLKEFLNILIDFLNKLFSVFLVEGSSLQFQQIVKISVLVILLVFICLIILFLYKIIDQSLKPLITSVSQKSEYVLYLLLATLLLFFTSAVTFKTAATALGCFIGIHFVYNYYFKGSNVKVKREEE</sequence>
<feature type="transmembrane region" description="Helical" evidence="1">
    <location>
        <begin position="80"/>
        <end position="97"/>
    </location>
</feature>
<comment type="caution">
    <text evidence="2">The sequence shown here is derived from an EMBL/GenBank/DDBJ whole genome shotgun (WGS) entry which is preliminary data.</text>
</comment>
<feature type="transmembrane region" description="Helical" evidence="1">
    <location>
        <begin position="103"/>
        <end position="120"/>
    </location>
</feature>
<protein>
    <submittedName>
        <fullName evidence="2">Uncharacterized protein</fullName>
    </submittedName>
</protein>
<evidence type="ECO:0000256" key="1">
    <source>
        <dbReference type="SAM" id="Phobius"/>
    </source>
</evidence>
<proteinExistence type="predicted"/>
<keyword evidence="1" id="KW-1133">Transmembrane helix</keyword>
<evidence type="ECO:0000313" key="3">
    <source>
        <dbReference type="Proteomes" id="UP000176260"/>
    </source>
</evidence>
<organism evidence="2 3">
    <name type="scientific">Candidatus Buchananbacteria bacterium RBG_13_39_9</name>
    <dbReference type="NCBI Taxonomy" id="1797531"/>
    <lineage>
        <taxon>Bacteria</taxon>
        <taxon>Candidatus Buchananiibacteriota</taxon>
    </lineage>
</organism>
<keyword evidence="1" id="KW-0472">Membrane</keyword>
<accession>A0A1G1XNC1</accession>
<feature type="transmembrane region" description="Helical" evidence="1">
    <location>
        <begin position="12"/>
        <end position="33"/>
    </location>
</feature>
<dbReference type="EMBL" id="MHIA01000029">
    <property type="protein sequence ID" value="OGY41414.1"/>
    <property type="molecule type" value="Genomic_DNA"/>
</dbReference>
<dbReference type="AlphaFoldDB" id="A0A1G1XNC1"/>
<reference evidence="2 3" key="1">
    <citation type="journal article" date="2016" name="Nat. Commun.">
        <title>Thousands of microbial genomes shed light on interconnected biogeochemical processes in an aquifer system.</title>
        <authorList>
            <person name="Anantharaman K."/>
            <person name="Brown C.T."/>
            <person name="Hug L.A."/>
            <person name="Sharon I."/>
            <person name="Castelle C.J."/>
            <person name="Probst A.J."/>
            <person name="Thomas B.C."/>
            <person name="Singh A."/>
            <person name="Wilkins M.J."/>
            <person name="Karaoz U."/>
            <person name="Brodie E.L."/>
            <person name="Williams K.H."/>
            <person name="Hubbard S.S."/>
            <person name="Banfield J.F."/>
        </authorList>
    </citation>
    <scope>NUCLEOTIDE SEQUENCE [LARGE SCALE GENOMIC DNA]</scope>
</reference>
<gene>
    <name evidence="2" type="ORF">A2Y67_02700</name>
</gene>